<dbReference type="Gene3D" id="2.180.10.10">
    <property type="entry name" value="RHS repeat-associated core"/>
    <property type="match status" value="1"/>
</dbReference>
<gene>
    <name evidence="3" type="ORF">FOB44_07605</name>
</gene>
<feature type="chain" id="PRO_5047034241" evidence="1">
    <location>
        <begin position="19"/>
        <end position="1230"/>
    </location>
</feature>
<sequence>MKKFLNVLSILFVTSAFAQTNLTATENYTYSKTCLNDDCTRISENVQYFDSWGRPVQAVAIKASPQGNDIVTHIEYDPYGRQVKDYLPVPQPGTQNGALYTSPLANASSVYGNEKIYSEKLVENSPLERIRQQFSPGNDWNNKPVVFSYNTNTEGEVVKYSVTTTWIEGRTNSVLTANGNYAANTLTKNTVTDEDGNVSIEFKNKQGQSILVRKMISATEKADTYYVYNEFGQLAYTLPPLASVSGSVSASTLDDLCYQYRYDGWNRLVEKKLPGKGWEYMVYDKADRLILSQDATLRTQNKWLVNKYDPLGRVAYTGLLEGGDRAGRQHIIRDGVITESRSSTGFTRNGMTVYYTNGNYGDEISTILSIHYYDTYPAGTPAAPAQIMGQNILSQDAQNNVVSTKSLPAATYVKNIEDDNWTQTYIWYDTKGRAVGTHTVNHLGGYTRTGSEIDFAGLVKQTKTYHKRLASDTEKIITQTFEYDLQGRKKKHYHQVDNQPQELLAENTYNELSQLTNKKVGNNLQSIDYAYNIRGWMTRINDPANLNGKLFGYEIKYHNPVYTNLASGRFNGNIAEVDWRNSSEDVLKRYSYTYDGLNRLKDAVYSEPGATNPFNNNYNESLTYDVNGNIKTLKRNAFPVTGTTATLVDDLTYQYIGNRLDKVIENALNATGYEGGNNPIDYDDNGNMTSMKDKWIQKMEYNALNLPNTINIQQVTPTQKIMTTNIRTLYRADGVKLRKTNVLFPYMGNPVTRITDYLDGFQYRYYDDGSGVCMTCATELAYEPQAYKKIIGPVFPPAPEWKLDFVATAEGFYSFIENRYIYQYKDHLGNVRVSFAQNSAGVPEIINTNNYYPFGLNYIGGGNSSGIGSFYSYKYNGKELQETGFYDYGARMYMPDLGRWGVVDPLAETSRSWSPYAYAYNNPVMFIDPDGRQNVSALHWKFDQNTTIYGKSWFEDSYMNAGFNRNFKTMWNGGDHGGSGRLTFTGNQAASMFNYFKNGGGMSGLNFTNNYVSWWTGAATQTSYRMGEDIYGEADLGELHRVRLMDEDILDNANFINDRIGDFATFLEKNTRSQGGSIAFWTTPARSRSFDGINYSRFNLRYYRNNWRGNGYTGATRSVATYLGKSALVTQIVLGAIEVGNGITDDYNDYDKKGITYGKNTAVAGTKVATGAIVGYAAGAGATWLTGAIAGAVGGSVAPGVGTVIGFVVGGFAAFYASEYAGNLVENAYK</sequence>
<feature type="signal peptide" evidence="1">
    <location>
        <begin position="1"/>
        <end position="18"/>
    </location>
</feature>
<keyword evidence="1" id="KW-0732">Signal</keyword>
<reference evidence="3 4" key="1">
    <citation type="submission" date="2019-09" db="EMBL/GenBank/DDBJ databases">
        <title>FDA dAtabase for Regulatory Grade micrObial Sequences (FDA-ARGOS): Supporting development and validation of Infectious Disease Dx tests.</title>
        <authorList>
            <person name="Sciortino C."/>
            <person name="Tallon L."/>
            <person name="Sadzewicz L."/>
            <person name="Vavikolanu K."/>
            <person name="Mehta A."/>
            <person name="Aluvathingal J."/>
            <person name="Nadendla S."/>
            <person name="Nandy P."/>
            <person name="Geyer C."/>
            <person name="Yan Y."/>
            <person name="Sichtig H."/>
        </authorList>
    </citation>
    <scope>NUCLEOTIDE SEQUENCE [LARGE SCALE GENOMIC DNA]</scope>
    <source>
        <strain evidence="3 4">FDAARGOS_636</strain>
    </source>
</reference>
<dbReference type="NCBIfam" id="TIGR03696">
    <property type="entry name" value="Rhs_assc_core"/>
    <property type="match status" value="1"/>
</dbReference>
<dbReference type="Pfam" id="PF20041">
    <property type="entry name" value="DUF6443"/>
    <property type="match status" value="1"/>
</dbReference>
<keyword evidence="4" id="KW-1185">Reference proteome</keyword>
<dbReference type="EMBL" id="CP050995">
    <property type="protein sequence ID" value="QIY90537.1"/>
    <property type="molecule type" value="Genomic_DNA"/>
</dbReference>
<evidence type="ECO:0000259" key="2">
    <source>
        <dbReference type="Pfam" id="PF20041"/>
    </source>
</evidence>
<proteinExistence type="predicted"/>
<dbReference type="InterPro" id="IPR022385">
    <property type="entry name" value="Rhs_assc_core"/>
</dbReference>
<accession>A0ABX6KQ19</accession>
<organism evidence="3 4">
    <name type="scientific">Chryseobacterium gallinarum</name>
    <dbReference type="NCBI Taxonomy" id="1324352"/>
    <lineage>
        <taxon>Bacteria</taxon>
        <taxon>Pseudomonadati</taxon>
        <taxon>Bacteroidota</taxon>
        <taxon>Flavobacteriia</taxon>
        <taxon>Flavobacteriales</taxon>
        <taxon>Weeksellaceae</taxon>
        <taxon>Chryseobacterium group</taxon>
        <taxon>Chryseobacterium</taxon>
    </lineage>
</organism>
<feature type="domain" description="DUF6443" evidence="2">
    <location>
        <begin position="28"/>
        <end position="143"/>
    </location>
</feature>
<dbReference type="InterPro" id="IPR045619">
    <property type="entry name" value="DUF6443"/>
</dbReference>
<dbReference type="Proteomes" id="UP000501570">
    <property type="component" value="Chromosome"/>
</dbReference>
<protein>
    <submittedName>
        <fullName evidence="3">RHS repeat-associated core domain-containing protein</fullName>
    </submittedName>
</protein>
<dbReference type="PANTHER" id="PTHR32305:SF15">
    <property type="entry name" value="PROTEIN RHSA-RELATED"/>
    <property type="match status" value="1"/>
</dbReference>
<dbReference type="PANTHER" id="PTHR32305">
    <property type="match status" value="1"/>
</dbReference>
<dbReference type="InterPro" id="IPR050708">
    <property type="entry name" value="T6SS_VgrG/RHS"/>
</dbReference>
<evidence type="ECO:0000313" key="3">
    <source>
        <dbReference type="EMBL" id="QIY90537.1"/>
    </source>
</evidence>
<dbReference type="RefSeq" id="WP_168238159.1">
    <property type="nucleotide sequence ID" value="NZ_CP050995.1"/>
</dbReference>
<name>A0ABX6KQ19_CHRGL</name>
<evidence type="ECO:0000256" key="1">
    <source>
        <dbReference type="SAM" id="SignalP"/>
    </source>
</evidence>
<evidence type="ECO:0000313" key="4">
    <source>
        <dbReference type="Proteomes" id="UP000501570"/>
    </source>
</evidence>